<dbReference type="Gene3D" id="2.60.40.3960">
    <property type="entry name" value="Velvet domain"/>
    <property type="match status" value="1"/>
</dbReference>
<comment type="similarity">
    <text evidence="7">Belongs to the velvet family. VeA subfamily.</text>
</comment>
<dbReference type="GO" id="GO:0005737">
    <property type="term" value="C:cytoplasm"/>
    <property type="evidence" value="ECO:0007669"/>
    <property type="project" value="UniProtKB-SubCell"/>
</dbReference>
<evidence type="ECO:0000256" key="7">
    <source>
        <dbReference type="ARBA" id="ARBA00038005"/>
    </source>
</evidence>
<evidence type="ECO:0000313" key="11">
    <source>
        <dbReference type="Proteomes" id="UP000237438"/>
    </source>
</evidence>
<keyword evidence="3" id="KW-0963">Cytoplasm</keyword>
<keyword evidence="5" id="KW-0804">Transcription</keyword>
<dbReference type="EMBL" id="PEDP01000402">
    <property type="protein sequence ID" value="POS86141.1"/>
    <property type="molecule type" value="Genomic_DNA"/>
</dbReference>
<feature type="non-terminal residue" evidence="10">
    <location>
        <position position="534"/>
    </location>
</feature>
<comment type="subcellular location">
    <subcellularLocation>
        <location evidence="2">Cytoplasm</location>
    </subcellularLocation>
    <subcellularLocation>
        <location evidence="1">Nucleus</location>
    </subcellularLocation>
</comment>
<feature type="compositionally biased region" description="Low complexity" evidence="8">
    <location>
        <begin position="106"/>
        <end position="117"/>
    </location>
</feature>
<dbReference type="Pfam" id="PF11754">
    <property type="entry name" value="Velvet"/>
    <property type="match status" value="2"/>
</dbReference>
<evidence type="ECO:0000256" key="3">
    <source>
        <dbReference type="ARBA" id="ARBA00022490"/>
    </source>
</evidence>
<feature type="compositionally biased region" description="Low complexity" evidence="8">
    <location>
        <begin position="266"/>
        <end position="281"/>
    </location>
</feature>
<feature type="region of interest" description="Disordered" evidence="8">
    <location>
        <begin position="167"/>
        <end position="187"/>
    </location>
</feature>
<protein>
    <recommendedName>
        <fullName evidence="9">Velvet domain-containing protein</fullName>
    </recommendedName>
</protein>
<feature type="region of interest" description="Disordered" evidence="8">
    <location>
        <begin position="255"/>
        <end position="281"/>
    </location>
</feature>
<evidence type="ECO:0000256" key="5">
    <source>
        <dbReference type="ARBA" id="ARBA00023163"/>
    </source>
</evidence>
<dbReference type="FunFam" id="2.60.40.3960:FF:000001">
    <property type="entry name" value="Sexual development activator VeA"/>
    <property type="match status" value="1"/>
</dbReference>
<sequence length="534" mass="59938">LYITTIATSSMERTLSVSRTSRVTKGGRKLLYVLSVIQQPERARACGSGAKSSSDRRPVDPPPVVELKIYNEDGSKSEDITFAYEANFFLYASLESARPTSRGGKTQQTPPASTPAPILTGMPVSGTAYLDRPSEAGYFIFPDLSVRHEGQYILNFNLYEESKNDLDQDFDQKPMTPQEPTSTDSSYDWRLEVKSIPFTVYSAKKFPGLSESTDLSKIVAEQGCRVRIRRDVRMRRRDQKSDEYSAQGEYVRCQEEEAFRERTRSESLSGSSDSSRFSLNDTSNRLNLHNFHQFPRHQPSLPRPQSHFAFLDHHSHQQQQQKSPAATHSFNKFPPPSLIELPSQTKSPYHHMPSSLNFPSSKLMTRLPPVYPLSPPDKPQEADVEFSRSSVAGYGISPPDHQTRVAPTLQKPIHPLHHTPRSPTSLSIVKLLSPINLPTEQLGSCKKTPNLAITNGLPHEKNNISLSTPNTYQSSGNKRSFSTALPDVAFMTNSRLFHGQRPHSPLPHIIAEDDTEFESTENIMIYRRASGAIR</sequence>
<dbReference type="Proteomes" id="UP000237438">
    <property type="component" value="Unassembled WGS sequence"/>
</dbReference>
<name>A0A2S4PVS9_9PEZI</name>
<dbReference type="InterPro" id="IPR021740">
    <property type="entry name" value="Velvet"/>
</dbReference>
<organism evidence="10 11">
    <name type="scientific">Erysiphe pulchra</name>
    <dbReference type="NCBI Taxonomy" id="225359"/>
    <lineage>
        <taxon>Eukaryota</taxon>
        <taxon>Fungi</taxon>
        <taxon>Dikarya</taxon>
        <taxon>Ascomycota</taxon>
        <taxon>Pezizomycotina</taxon>
        <taxon>Leotiomycetes</taxon>
        <taxon>Erysiphales</taxon>
        <taxon>Erysiphaceae</taxon>
        <taxon>Erysiphe</taxon>
    </lineage>
</organism>
<evidence type="ECO:0000256" key="2">
    <source>
        <dbReference type="ARBA" id="ARBA00004496"/>
    </source>
</evidence>
<dbReference type="GO" id="GO:0005634">
    <property type="term" value="C:nucleus"/>
    <property type="evidence" value="ECO:0007669"/>
    <property type="project" value="UniProtKB-SubCell"/>
</dbReference>
<comment type="caution">
    <text evidence="10">The sequence shown here is derived from an EMBL/GenBank/DDBJ whole genome shotgun (WGS) entry which is preliminary data.</text>
</comment>
<dbReference type="PANTHER" id="PTHR33572">
    <property type="entry name" value="SPORE DEVELOPMENT REGULATOR VOSA"/>
    <property type="match status" value="1"/>
</dbReference>
<evidence type="ECO:0000256" key="6">
    <source>
        <dbReference type="ARBA" id="ARBA00023242"/>
    </source>
</evidence>
<accession>A0A2S4PVS9</accession>
<evidence type="ECO:0000256" key="4">
    <source>
        <dbReference type="ARBA" id="ARBA00023015"/>
    </source>
</evidence>
<dbReference type="InterPro" id="IPR037525">
    <property type="entry name" value="Velvet_dom"/>
</dbReference>
<dbReference type="AlphaFoldDB" id="A0A2S4PVS9"/>
<evidence type="ECO:0000256" key="8">
    <source>
        <dbReference type="SAM" id="MobiDB-lite"/>
    </source>
</evidence>
<gene>
    <name evidence="10" type="ORF">EPUL_003693</name>
</gene>
<dbReference type="PROSITE" id="PS51821">
    <property type="entry name" value="VELVET"/>
    <property type="match status" value="1"/>
</dbReference>
<dbReference type="GO" id="GO:0051176">
    <property type="term" value="P:positive regulation of sulfur metabolic process"/>
    <property type="evidence" value="ECO:0007669"/>
    <property type="project" value="UniProtKB-ARBA"/>
</dbReference>
<feature type="non-terminal residue" evidence="10">
    <location>
        <position position="1"/>
    </location>
</feature>
<feature type="region of interest" description="Disordered" evidence="8">
    <location>
        <begin position="99"/>
        <end position="120"/>
    </location>
</feature>
<evidence type="ECO:0000259" key="9">
    <source>
        <dbReference type="PROSITE" id="PS51821"/>
    </source>
</evidence>
<reference evidence="10 11" key="1">
    <citation type="submission" date="2017-10" db="EMBL/GenBank/DDBJ databases">
        <title>Development of genomic resources for the powdery mildew, Erysiphe pulchra.</title>
        <authorList>
            <person name="Wadl P.A."/>
            <person name="Mack B.M."/>
            <person name="Moore G."/>
            <person name="Beltz S.B."/>
        </authorList>
    </citation>
    <scope>NUCLEOTIDE SEQUENCE [LARGE SCALE GENOMIC DNA]</scope>
    <source>
        <strain evidence="10">Cflorida</strain>
    </source>
</reference>
<keyword evidence="6" id="KW-0539">Nucleus</keyword>
<feature type="compositionally biased region" description="Basic and acidic residues" evidence="8">
    <location>
        <begin position="255"/>
        <end position="265"/>
    </location>
</feature>
<evidence type="ECO:0000256" key="1">
    <source>
        <dbReference type="ARBA" id="ARBA00004123"/>
    </source>
</evidence>
<dbReference type="PANTHER" id="PTHR33572:SF14">
    <property type="entry name" value="DEVELOPMENTAL AND SECONDARY METABOLISM REGULATOR VEA"/>
    <property type="match status" value="1"/>
</dbReference>
<dbReference type="GO" id="GO:0043455">
    <property type="term" value="P:regulation of secondary metabolic process"/>
    <property type="evidence" value="ECO:0007669"/>
    <property type="project" value="UniProtKB-ARBA"/>
</dbReference>
<keyword evidence="4" id="KW-0805">Transcription regulation</keyword>
<feature type="domain" description="Velvet" evidence="9">
    <location>
        <begin position="27"/>
        <end position="229"/>
    </location>
</feature>
<keyword evidence="11" id="KW-1185">Reference proteome</keyword>
<dbReference type="STRING" id="225359.A0A2S4PVS9"/>
<dbReference type="OrthoDB" id="5384689at2759"/>
<feature type="region of interest" description="Disordered" evidence="8">
    <location>
        <begin position="312"/>
        <end position="352"/>
    </location>
</feature>
<dbReference type="InterPro" id="IPR038491">
    <property type="entry name" value="Velvet_dom_sf"/>
</dbReference>
<dbReference type="GO" id="GO:0034250">
    <property type="term" value="P:positive regulation of amide metabolic process"/>
    <property type="evidence" value="ECO:0007669"/>
    <property type="project" value="UniProtKB-ARBA"/>
</dbReference>
<proteinExistence type="inferred from homology"/>
<evidence type="ECO:0000313" key="10">
    <source>
        <dbReference type="EMBL" id="POS86141.1"/>
    </source>
</evidence>